<reference evidence="15 16" key="1">
    <citation type="submission" date="2018-09" db="EMBL/GenBank/DDBJ databases">
        <title>The draft genome of Acinetobacter spp. strains.</title>
        <authorList>
            <person name="Qin J."/>
            <person name="Feng Y."/>
            <person name="Zong Z."/>
        </authorList>
    </citation>
    <scope>NUCLEOTIDE SEQUENCE [LARGE SCALE GENOMIC DNA]</scope>
    <source>
        <strain evidence="15 16">WCHAc060115</strain>
    </source>
</reference>
<name>A0A3A8EUL6_9GAMM</name>
<dbReference type="GO" id="GO:0003993">
    <property type="term" value="F:acid phosphatase activity"/>
    <property type="evidence" value="ECO:0007669"/>
    <property type="project" value="TreeGrafter"/>
</dbReference>
<dbReference type="Pfam" id="PF00328">
    <property type="entry name" value="His_Phos_2"/>
    <property type="match status" value="1"/>
</dbReference>
<keyword evidence="8" id="KW-0472">Membrane</keyword>
<dbReference type="SUPFAM" id="SSF53254">
    <property type="entry name" value="Phosphoglycerate mutase-like"/>
    <property type="match status" value="1"/>
</dbReference>
<evidence type="ECO:0000256" key="7">
    <source>
        <dbReference type="ARBA" id="ARBA00022801"/>
    </source>
</evidence>
<comment type="caution">
    <text evidence="15">The sequence shown here is derived from an EMBL/GenBank/DDBJ whole genome shotgun (WGS) entry which is preliminary data.</text>
</comment>
<keyword evidence="7" id="KW-0378">Hydrolase</keyword>
<gene>
    <name evidence="15" type="ORF">D7V20_07310</name>
</gene>
<evidence type="ECO:0000256" key="10">
    <source>
        <dbReference type="ARBA" id="ARBA00043668"/>
    </source>
</evidence>
<dbReference type="GO" id="GO:0016020">
    <property type="term" value="C:membrane"/>
    <property type="evidence" value="ECO:0007669"/>
    <property type="project" value="UniProtKB-SubCell"/>
</dbReference>
<dbReference type="PANTHER" id="PTHR20963">
    <property type="entry name" value="MULTIPLE INOSITOL POLYPHOSPHATE PHOSPHATASE-RELATED"/>
    <property type="match status" value="1"/>
</dbReference>
<dbReference type="RefSeq" id="WP_120383655.1">
    <property type="nucleotide sequence ID" value="NZ_RAXT01000010.1"/>
</dbReference>
<dbReference type="OrthoDB" id="9770871at2"/>
<evidence type="ECO:0000256" key="9">
    <source>
        <dbReference type="ARBA" id="ARBA00031642"/>
    </source>
</evidence>
<sequence length="530" mass="59226">MKYSKLIYSTLFLSTCMFLSACNEQNTQTTVTPPTDTASIPFLQTKQPYLPQQKIADYTAVPTDFQPVFTQLVARHGSRGLSSMKYDLALYHLWLKAKQDNALTPLGEKLGPDIEAMMKANILLGYGVEGIRQFGYGNESAVGIQEHRGIADRLLQRLPKLFNQAVTDGKTIKVSSSGVDRAVDSAKFFTNELIQKQPNLTAQITPASYTHLKSTVSPSLADGGVNRFLLYFHSLNAQDDLASITSELDQKVYDASLAYQDYEEHNPDLAQKLNELNTNKNAQKVALDVLTPLFKTDFIQKIGQTNYVFANNGSYSVIAPNGATITETGKGKNKISSPVDAAAYLYELYSISGGLKEELGQTRFTAYMPTSAAQFYAEYNDANDFYSKGPSFSTAQGYTTNMAQGLKQDLFKQVDAVLNKTQNHVAVLRFAHAEIIIPLATSLELKAMMQPLPFNQTYTYANSPWRGEIISPMAANLQWDIYQNKQGLTLVKMLYNEKETSFKIACDYARYKPNSIYYDYLKLKQCYNIQ</sequence>
<evidence type="ECO:0000313" key="16">
    <source>
        <dbReference type="Proteomes" id="UP000280405"/>
    </source>
</evidence>
<evidence type="ECO:0000256" key="8">
    <source>
        <dbReference type="ARBA" id="ARBA00023136"/>
    </source>
</evidence>
<dbReference type="AlphaFoldDB" id="A0A3A8EUL6"/>
<evidence type="ECO:0000256" key="11">
    <source>
        <dbReference type="ARBA" id="ARBA00043671"/>
    </source>
</evidence>
<proteinExistence type="inferred from homology"/>
<evidence type="ECO:0000256" key="3">
    <source>
        <dbReference type="ARBA" id="ARBA00012976"/>
    </source>
</evidence>
<protein>
    <recommendedName>
        <fullName evidence="5">Multiple inositol polyphosphate phosphatase 1</fullName>
        <ecNumber evidence="4">3.1.3.62</ecNumber>
        <ecNumber evidence="3">3.1.3.80</ecNumber>
    </recommendedName>
    <alternativeName>
        <fullName evidence="9">2,3-bisphosphoglycerate 3-phosphatase</fullName>
    </alternativeName>
</protein>
<dbReference type="Proteomes" id="UP000280405">
    <property type="component" value="Unassembled WGS sequence"/>
</dbReference>
<dbReference type="EC" id="3.1.3.80" evidence="3"/>
<evidence type="ECO:0000256" key="6">
    <source>
        <dbReference type="ARBA" id="ARBA00022729"/>
    </source>
</evidence>
<dbReference type="InterPro" id="IPR000560">
    <property type="entry name" value="His_Pase_clade-2"/>
</dbReference>
<dbReference type="InterPro" id="IPR029033">
    <property type="entry name" value="His_PPase_superfam"/>
</dbReference>
<organism evidence="15 16">
    <name type="scientific">Acinetobacter rongchengensis</name>
    <dbReference type="NCBI Taxonomy" id="2419601"/>
    <lineage>
        <taxon>Bacteria</taxon>
        <taxon>Pseudomonadati</taxon>
        <taxon>Pseudomonadota</taxon>
        <taxon>Gammaproteobacteria</taxon>
        <taxon>Moraxellales</taxon>
        <taxon>Moraxellaceae</taxon>
        <taxon>Acinetobacter</taxon>
    </lineage>
</organism>
<dbReference type="PANTHER" id="PTHR20963:SF8">
    <property type="entry name" value="MULTIPLE INOSITOL POLYPHOSPHATE PHOSPHATASE 1"/>
    <property type="match status" value="1"/>
</dbReference>
<evidence type="ECO:0000256" key="5">
    <source>
        <dbReference type="ARBA" id="ARBA00018097"/>
    </source>
</evidence>
<evidence type="ECO:0000256" key="14">
    <source>
        <dbReference type="SAM" id="SignalP"/>
    </source>
</evidence>
<feature type="signal peptide" evidence="14">
    <location>
        <begin position="1"/>
        <end position="21"/>
    </location>
</feature>
<evidence type="ECO:0000313" key="15">
    <source>
        <dbReference type="EMBL" id="RKG38562.1"/>
    </source>
</evidence>
<keyword evidence="6 14" id="KW-0732">Signal</keyword>
<dbReference type="GO" id="GO:0034417">
    <property type="term" value="F:bisphosphoglycerate 3-phosphatase activity"/>
    <property type="evidence" value="ECO:0007669"/>
    <property type="project" value="UniProtKB-EC"/>
</dbReference>
<evidence type="ECO:0000256" key="12">
    <source>
        <dbReference type="ARBA" id="ARBA00043691"/>
    </source>
</evidence>
<dbReference type="Gene3D" id="3.40.50.1240">
    <property type="entry name" value="Phosphoglycerate mutase-like"/>
    <property type="match status" value="1"/>
</dbReference>
<evidence type="ECO:0000256" key="1">
    <source>
        <dbReference type="ARBA" id="ARBA00004370"/>
    </source>
</evidence>
<dbReference type="EC" id="3.1.3.62" evidence="4"/>
<dbReference type="PROSITE" id="PS51257">
    <property type="entry name" value="PROKAR_LIPOPROTEIN"/>
    <property type="match status" value="1"/>
</dbReference>
<keyword evidence="16" id="KW-1185">Reference proteome</keyword>
<comment type="similarity">
    <text evidence="2">Belongs to the histidine acid phosphatase family. MINPP1 subfamily.</text>
</comment>
<accession>A0A3A8EUL6</accession>
<evidence type="ECO:0000256" key="2">
    <source>
        <dbReference type="ARBA" id="ARBA00008422"/>
    </source>
</evidence>
<comment type="catalytic activity">
    <reaction evidence="13">
        <text>(2R)-2,3-bisphosphoglycerate + H2O = (2R)-2-phosphoglycerate + phosphate</text>
        <dbReference type="Rhea" id="RHEA:27381"/>
        <dbReference type="ChEBI" id="CHEBI:15377"/>
        <dbReference type="ChEBI" id="CHEBI:43474"/>
        <dbReference type="ChEBI" id="CHEBI:58248"/>
        <dbReference type="ChEBI" id="CHEBI:58289"/>
        <dbReference type="EC" id="3.1.3.80"/>
    </reaction>
    <physiologicalReaction direction="left-to-right" evidence="13">
        <dbReference type="Rhea" id="RHEA:27382"/>
    </physiologicalReaction>
</comment>
<evidence type="ECO:0000256" key="4">
    <source>
        <dbReference type="ARBA" id="ARBA00013040"/>
    </source>
</evidence>
<comment type="catalytic activity">
    <reaction evidence="11">
        <text>1D-myo-inositol 1,2,4,5,6-pentakisphosphate + H2O = 1D-myo-inositol 1,2,5,6-tetrakisphosphate + phosphate</text>
        <dbReference type="Rhea" id="RHEA:77115"/>
        <dbReference type="ChEBI" id="CHEBI:15377"/>
        <dbReference type="ChEBI" id="CHEBI:43474"/>
        <dbReference type="ChEBI" id="CHEBI:57798"/>
        <dbReference type="ChEBI" id="CHEBI:195535"/>
        <dbReference type="EC" id="3.1.3.62"/>
    </reaction>
    <physiologicalReaction direction="left-to-right" evidence="11">
        <dbReference type="Rhea" id="RHEA:77116"/>
    </physiologicalReaction>
</comment>
<dbReference type="EMBL" id="RAXT01000010">
    <property type="protein sequence ID" value="RKG38562.1"/>
    <property type="molecule type" value="Genomic_DNA"/>
</dbReference>
<evidence type="ECO:0000256" key="13">
    <source>
        <dbReference type="ARBA" id="ARBA00043832"/>
    </source>
</evidence>
<feature type="chain" id="PRO_5017418595" description="Multiple inositol polyphosphate phosphatase 1" evidence="14">
    <location>
        <begin position="22"/>
        <end position="530"/>
    </location>
</feature>
<comment type="catalytic activity">
    <reaction evidence="10">
        <text>1D-myo-inositol 1,2,5,6-tetrakisphosphate + H2O = 1D-myo-inositol 1,2,6-trisphosphate + phosphate</text>
        <dbReference type="Rhea" id="RHEA:77119"/>
        <dbReference type="ChEBI" id="CHEBI:15377"/>
        <dbReference type="ChEBI" id="CHEBI:43474"/>
        <dbReference type="ChEBI" id="CHEBI:195535"/>
        <dbReference type="ChEBI" id="CHEBI:195537"/>
        <dbReference type="EC" id="3.1.3.62"/>
    </reaction>
    <physiologicalReaction direction="left-to-right" evidence="10">
        <dbReference type="Rhea" id="RHEA:77120"/>
    </physiologicalReaction>
</comment>
<comment type="catalytic activity">
    <reaction evidence="12">
        <text>1D-myo-inositol hexakisphosphate + H2O = 1D-myo-inositol 1,2,4,5,6-pentakisphosphate + phosphate</text>
        <dbReference type="Rhea" id="RHEA:16989"/>
        <dbReference type="ChEBI" id="CHEBI:15377"/>
        <dbReference type="ChEBI" id="CHEBI:43474"/>
        <dbReference type="ChEBI" id="CHEBI:57798"/>
        <dbReference type="ChEBI" id="CHEBI:58130"/>
        <dbReference type="EC" id="3.1.3.62"/>
    </reaction>
    <physiologicalReaction direction="left-to-right" evidence="12">
        <dbReference type="Rhea" id="RHEA:16990"/>
    </physiologicalReaction>
</comment>
<comment type="subcellular location">
    <subcellularLocation>
        <location evidence="1">Membrane</location>
    </subcellularLocation>
</comment>